<comment type="caution">
    <text evidence="1">The sequence shown here is derived from an EMBL/GenBank/DDBJ whole genome shotgun (WGS) entry which is preliminary data.</text>
</comment>
<evidence type="ECO:0000313" key="1">
    <source>
        <dbReference type="EMBL" id="CAH6723748.1"/>
    </source>
</evidence>
<name>A0ACA9YFP4_9ASCO</name>
<accession>A0ACA9YFP4</accession>
<dbReference type="Proteomes" id="UP001152531">
    <property type="component" value="Unassembled WGS sequence"/>
</dbReference>
<proteinExistence type="predicted"/>
<organism evidence="1 2">
    <name type="scientific">[Candida] jaroonii</name>
    <dbReference type="NCBI Taxonomy" id="467808"/>
    <lineage>
        <taxon>Eukaryota</taxon>
        <taxon>Fungi</taxon>
        <taxon>Dikarya</taxon>
        <taxon>Ascomycota</taxon>
        <taxon>Saccharomycotina</taxon>
        <taxon>Pichiomycetes</taxon>
        <taxon>Debaryomycetaceae</taxon>
        <taxon>Yamadazyma</taxon>
    </lineage>
</organism>
<dbReference type="EMBL" id="CALSDN010000019">
    <property type="protein sequence ID" value="CAH6723748.1"/>
    <property type="molecule type" value="Genomic_DNA"/>
</dbReference>
<sequence length="662" mass="77943">MRHIIIKIVSVLFILVNLQLVVVNWYKGNYENFKPLHRNLARFQWKTVVFNQQELSEKIELDHLVKDKLSQISKSWLTKTDLAKIEVAVDFNQFVGDLGWLNKDEIYYDPRFTLTMYLNAIKTKYLDAGGSKMFGKIDSNEVLPISLPFHWVDWLDVTVLNDQLTKPMKERIDCKVLQKHTNHNPEPEYFCSNDQEVEGFTRSQLPGFIIHNHCHHGDRTSNNFRVLQAKSYVMTNMPNPKQVIILNNNGGTYEFDVGSKERLLKSKMIYDYIGRKPQLNYINHLNELKDLQSEVHPLRPSRETLSLLNPKMFNYEANVETKVEMDEEETIYFKSPVMETEDPRNVNKDWGWSYDWRFFNGAFHYERDGFTEFELEFRKKIILDRLIRNWSRFSESKGLINWISGDTLKSWRRNGIISNLNHLEVQMPISEILKLVQFNNTVVVEDPTQGYGRYYIDVNKFIHKRKGGKNFIDARFIDVESGAFIDITGLSGDDIIYNKHEEVFSIKDISPLKQSTLNGVLVNIPSYCSTQSYEHGKYYIDKLNLWISKDQLTKTLNEEEVHNVDNEYLSIKASNLTNSEILILLDDKVTLLEYYLTRDYTSNHEIELKYLFDELGENNVQIAQMDEFKRRYNEFVSTFRDGKVMTKCLYDFEHFTPPESHP</sequence>
<protein>
    <submittedName>
        <fullName evidence="1">Uncharacterized protein</fullName>
    </submittedName>
</protein>
<keyword evidence="2" id="KW-1185">Reference proteome</keyword>
<reference evidence="1" key="1">
    <citation type="submission" date="2022-06" db="EMBL/GenBank/DDBJ databases">
        <authorList>
            <person name="Legras J.-L."/>
            <person name="Devillers H."/>
            <person name="Grondin C."/>
        </authorList>
    </citation>
    <scope>NUCLEOTIDE SEQUENCE</scope>
    <source>
        <strain evidence="1">CLIB 1444</strain>
    </source>
</reference>
<evidence type="ECO:0000313" key="2">
    <source>
        <dbReference type="Proteomes" id="UP001152531"/>
    </source>
</evidence>
<gene>
    <name evidence="1" type="ORF">CLIB1444_19S01024</name>
</gene>